<dbReference type="KEGG" id="vg:5470007"/>
<name>A7J6L1_PBCVF</name>
<protein>
    <submittedName>
        <fullName evidence="1">Uncharacterized protein n157R</fullName>
    </submittedName>
</protein>
<organism evidence="1 2">
    <name type="scientific">Paramecium bursaria Chlorella virus FR483</name>
    <name type="common">PBCV-FR483</name>
    <dbReference type="NCBI Taxonomy" id="399781"/>
    <lineage>
        <taxon>Viruses</taxon>
        <taxon>Varidnaviria</taxon>
        <taxon>Bamfordvirae</taxon>
        <taxon>Nucleocytoviricota</taxon>
        <taxon>Megaviricetes</taxon>
        <taxon>Algavirales</taxon>
        <taxon>Phycodnaviridae</taxon>
        <taxon>Chlorovirus</taxon>
        <taxon>Chlorovirus conductrix</taxon>
        <taxon>Paramecium bursaria Chlorella virus A1</taxon>
    </lineage>
</organism>
<reference evidence="1 2" key="1">
    <citation type="journal article" date="2007" name="Virology">
        <title>Sequence and annotation of the 314-kb MT325 and the 321-kb FR483 viruses that infect Chlorella Pbi.</title>
        <authorList>
            <person name="Fitzgerald L.A."/>
            <person name="Graves M.V."/>
            <person name="Li X."/>
            <person name="Feldblyum T."/>
            <person name="Hartigan J."/>
            <person name="Van Etten J.L."/>
        </authorList>
    </citation>
    <scope>NUCLEOTIDE SEQUENCE [LARGE SCALE GENOMIC DNA]</scope>
    <source>
        <strain evidence="1 2">FR483</strain>
    </source>
</reference>
<dbReference type="EMBL" id="DQ890022">
    <property type="protein sequence ID" value="ABT15442.1"/>
    <property type="molecule type" value="Genomic_DNA"/>
</dbReference>
<evidence type="ECO:0000313" key="1">
    <source>
        <dbReference type="EMBL" id="ABT15442.1"/>
    </source>
</evidence>
<sequence length="68" mass="7369">MAVGSRVSHLLCQQLLLLMFAVTSSGRTQTFLTLSPMSGATSAMWCSLEVMSQPADRSMSLATWCRPS</sequence>
<organismHost>
    <name type="scientific">Paramecium bursaria</name>
    <dbReference type="NCBI Taxonomy" id="74790"/>
</organismHost>
<dbReference type="Proteomes" id="UP000204095">
    <property type="component" value="Segment"/>
</dbReference>
<evidence type="ECO:0000313" key="2">
    <source>
        <dbReference type="Proteomes" id="UP000204095"/>
    </source>
</evidence>
<gene>
    <name evidence="1" type="primary">n157R</name>
    <name evidence="1" type="ORF">FR483_n157R</name>
</gene>
<accession>A7J6L1</accession>
<proteinExistence type="predicted"/>
<dbReference type="GeneID" id="5470007"/>
<dbReference type="RefSeq" id="YP_001425789.1">
    <property type="nucleotide sequence ID" value="NC_008603.1"/>
</dbReference>